<gene>
    <name evidence="2" type="ORF">Slati_1516900</name>
</gene>
<comment type="caution">
    <text evidence="2">The sequence shown here is derived from an EMBL/GenBank/DDBJ whole genome shotgun (WGS) entry which is preliminary data.</text>
</comment>
<dbReference type="EMBL" id="JACGWN010000005">
    <property type="protein sequence ID" value="KAL0449605.1"/>
    <property type="molecule type" value="Genomic_DNA"/>
</dbReference>
<reference evidence="2" key="2">
    <citation type="journal article" date="2024" name="Plant">
        <title>Genomic evolution and insights into agronomic trait innovations of Sesamum species.</title>
        <authorList>
            <person name="Miao H."/>
            <person name="Wang L."/>
            <person name="Qu L."/>
            <person name="Liu H."/>
            <person name="Sun Y."/>
            <person name="Le M."/>
            <person name="Wang Q."/>
            <person name="Wei S."/>
            <person name="Zheng Y."/>
            <person name="Lin W."/>
            <person name="Duan Y."/>
            <person name="Cao H."/>
            <person name="Xiong S."/>
            <person name="Wang X."/>
            <person name="Wei L."/>
            <person name="Li C."/>
            <person name="Ma Q."/>
            <person name="Ju M."/>
            <person name="Zhao R."/>
            <person name="Li G."/>
            <person name="Mu C."/>
            <person name="Tian Q."/>
            <person name="Mei H."/>
            <person name="Zhang T."/>
            <person name="Gao T."/>
            <person name="Zhang H."/>
        </authorList>
    </citation>
    <scope>NUCLEOTIDE SEQUENCE</scope>
    <source>
        <strain evidence="2">KEN1</strain>
    </source>
</reference>
<reference evidence="2" key="1">
    <citation type="submission" date="2020-06" db="EMBL/GenBank/DDBJ databases">
        <authorList>
            <person name="Li T."/>
            <person name="Hu X."/>
            <person name="Zhang T."/>
            <person name="Song X."/>
            <person name="Zhang H."/>
            <person name="Dai N."/>
            <person name="Sheng W."/>
            <person name="Hou X."/>
            <person name="Wei L."/>
        </authorList>
    </citation>
    <scope>NUCLEOTIDE SEQUENCE</scope>
    <source>
        <strain evidence="2">KEN1</strain>
        <tissue evidence="2">Leaf</tissue>
    </source>
</reference>
<name>A0AAW2X693_9LAMI</name>
<evidence type="ECO:0000313" key="2">
    <source>
        <dbReference type="EMBL" id="KAL0449605.1"/>
    </source>
</evidence>
<proteinExistence type="predicted"/>
<feature type="region of interest" description="Disordered" evidence="1">
    <location>
        <begin position="1"/>
        <end position="55"/>
    </location>
</feature>
<sequence>MTEDASVQAASRAIAQHVAEHEAPPRPLHHPRLGHGVDLAPENDEHGPVDQQADD</sequence>
<protein>
    <submittedName>
        <fullName evidence="2">Uncharacterized protein</fullName>
    </submittedName>
</protein>
<dbReference type="AlphaFoldDB" id="A0AAW2X693"/>
<accession>A0AAW2X693</accession>
<evidence type="ECO:0000256" key="1">
    <source>
        <dbReference type="SAM" id="MobiDB-lite"/>
    </source>
</evidence>
<organism evidence="2">
    <name type="scientific">Sesamum latifolium</name>
    <dbReference type="NCBI Taxonomy" id="2727402"/>
    <lineage>
        <taxon>Eukaryota</taxon>
        <taxon>Viridiplantae</taxon>
        <taxon>Streptophyta</taxon>
        <taxon>Embryophyta</taxon>
        <taxon>Tracheophyta</taxon>
        <taxon>Spermatophyta</taxon>
        <taxon>Magnoliopsida</taxon>
        <taxon>eudicotyledons</taxon>
        <taxon>Gunneridae</taxon>
        <taxon>Pentapetalae</taxon>
        <taxon>asterids</taxon>
        <taxon>lamiids</taxon>
        <taxon>Lamiales</taxon>
        <taxon>Pedaliaceae</taxon>
        <taxon>Sesamum</taxon>
    </lineage>
</organism>